<evidence type="ECO:0000256" key="4">
    <source>
        <dbReference type="ARBA" id="ARBA00022827"/>
    </source>
</evidence>
<dbReference type="InterPro" id="IPR037069">
    <property type="entry name" value="AcylCoA_DH/ox_N_sf"/>
</dbReference>
<comment type="similarity">
    <text evidence="2 5">Belongs to the acyl-CoA dehydrogenase family.</text>
</comment>
<comment type="cofactor">
    <cofactor evidence="1 5">
        <name>FAD</name>
        <dbReference type="ChEBI" id="CHEBI:57692"/>
    </cofactor>
</comment>
<evidence type="ECO:0000256" key="5">
    <source>
        <dbReference type="RuleBase" id="RU362125"/>
    </source>
</evidence>
<dbReference type="Proteomes" id="UP000647587">
    <property type="component" value="Unassembled WGS sequence"/>
</dbReference>
<dbReference type="Gene3D" id="2.40.110.10">
    <property type="entry name" value="Butyryl-CoA Dehydrogenase, subunit A, domain 2"/>
    <property type="match status" value="1"/>
</dbReference>
<dbReference type="InterPro" id="IPR009075">
    <property type="entry name" value="AcylCo_DH/oxidase_C"/>
</dbReference>
<feature type="domain" description="Acyl-CoA dehydrogenase/oxidase N-terminal" evidence="8">
    <location>
        <begin position="2"/>
        <end position="94"/>
    </location>
</feature>
<dbReference type="CDD" id="cd00567">
    <property type="entry name" value="ACAD"/>
    <property type="match status" value="1"/>
</dbReference>
<dbReference type="PANTHER" id="PTHR43884:SF12">
    <property type="entry name" value="ISOVALERYL-COA DEHYDROGENASE, MITOCHONDRIAL-RELATED"/>
    <property type="match status" value="1"/>
</dbReference>
<dbReference type="SUPFAM" id="SSF47203">
    <property type="entry name" value="Acyl-CoA dehydrogenase C-terminal domain-like"/>
    <property type="match status" value="1"/>
</dbReference>
<dbReference type="Gene3D" id="1.20.140.10">
    <property type="entry name" value="Butyryl-CoA Dehydrogenase, subunit A, domain 3"/>
    <property type="match status" value="1"/>
</dbReference>
<feature type="domain" description="Acyl-CoA dehydrogenase/oxidase C-terminal" evidence="6">
    <location>
        <begin position="223"/>
        <end position="353"/>
    </location>
</feature>
<evidence type="ECO:0000259" key="6">
    <source>
        <dbReference type="Pfam" id="PF00441"/>
    </source>
</evidence>
<reference evidence="10" key="1">
    <citation type="journal article" date="2019" name="Int. J. Syst. Evol. Microbiol.">
        <title>The Global Catalogue of Microorganisms (GCM) 10K type strain sequencing project: providing services to taxonomists for standard genome sequencing and annotation.</title>
        <authorList>
            <consortium name="The Broad Institute Genomics Platform"/>
            <consortium name="The Broad Institute Genome Sequencing Center for Infectious Disease"/>
            <person name="Wu L."/>
            <person name="Ma J."/>
        </authorList>
    </citation>
    <scope>NUCLEOTIDE SEQUENCE [LARGE SCALE GENOMIC DNA]</scope>
    <source>
        <strain evidence="10">JCM 30331</strain>
    </source>
</reference>
<name>A0ABQ2ESR5_9DEIO</name>
<accession>A0ABQ2ESR5</accession>
<dbReference type="InterPro" id="IPR009100">
    <property type="entry name" value="AcylCoA_DH/oxidase_NM_dom_sf"/>
</dbReference>
<keyword evidence="4 5" id="KW-0274">FAD</keyword>
<keyword evidence="10" id="KW-1185">Reference proteome</keyword>
<dbReference type="Gene3D" id="1.10.540.10">
    <property type="entry name" value="Acyl-CoA dehydrogenase/oxidase, N-terminal domain"/>
    <property type="match status" value="1"/>
</dbReference>
<dbReference type="PIRSF" id="PIRSF016578">
    <property type="entry name" value="HsaA"/>
    <property type="match status" value="1"/>
</dbReference>
<evidence type="ECO:0000259" key="8">
    <source>
        <dbReference type="Pfam" id="PF02771"/>
    </source>
</evidence>
<dbReference type="InterPro" id="IPR006091">
    <property type="entry name" value="Acyl-CoA_Oxase/DH_mid-dom"/>
</dbReference>
<keyword evidence="3 5" id="KW-0285">Flavoprotein</keyword>
<evidence type="ECO:0000313" key="10">
    <source>
        <dbReference type="Proteomes" id="UP000647587"/>
    </source>
</evidence>
<evidence type="ECO:0000256" key="2">
    <source>
        <dbReference type="ARBA" id="ARBA00009347"/>
    </source>
</evidence>
<proteinExistence type="inferred from homology"/>
<dbReference type="SUPFAM" id="SSF56645">
    <property type="entry name" value="Acyl-CoA dehydrogenase NM domain-like"/>
    <property type="match status" value="1"/>
</dbReference>
<organism evidence="9 10">
    <name type="scientific">Deinococcus malanensis</name>
    <dbReference type="NCBI Taxonomy" id="1706855"/>
    <lineage>
        <taxon>Bacteria</taxon>
        <taxon>Thermotogati</taxon>
        <taxon>Deinococcota</taxon>
        <taxon>Deinococci</taxon>
        <taxon>Deinococcales</taxon>
        <taxon>Deinococcaceae</taxon>
        <taxon>Deinococcus</taxon>
    </lineage>
</organism>
<dbReference type="EMBL" id="BMPP01000005">
    <property type="protein sequence ID" value="GGK23217.1"/>
    <property type="molecule type" value="Genomic_DNA"/>
</dbReference>
<dbReference type="PANTHER" id="PTHR43884">
    <property type="entry name" value="ACYL-COA DEHYDROGENASE"/>
    <property type="match status" value="1"/>
</dbReference>
<protein>
    <submittedName>
        <fullName evidence="9">Acyl-CoA dehydrogenase</fullName>
    </submittedName>
</protein>
<feature type="domain" description="Acyl-CoA oxidase/dehydrogenase middle" evidence="7">
    <location>
        <begin position="100"/>
        <end position="194"/>
    </location>
</feature>
<sequence length="366" mass="39040">MVRDHAAQVDQEAVWPEHGLRALQSAGLGGLVVPVEHGGLGHGLHTLTRLCEILGRECASTAITFGMHHVGAAVIAAKVTPWQRTQYLEPIVAGRHLTTLALSEPGTGAHFYYPQLQLDPAPDGSFRATGTKVFVTNGAHADSYVVSARSDSADLGDFSCFVLPEGTEGMTWGEPWSGLGMRGNSARTLHLEGVNVPQTQLLGAVGDQIWYVFNVVAPYFLMAMTGTYLGVADAALNAAITHLRQRSYTHSGRTAAQESVLQHRVGALWETLERTRQLAYAAGRAGDAGDSSALPALLSSKSAVADTAVQVVNDAMGLMGGISYRDGNDMERHLRDVRAAPVMSPTTDLLRIWTGRVLLGQPLLGE</sequence>
<dbReference type="Pfam" id="PF02771">
    <property type="entry name" value="Acyl-CoA_dh_N"/>
    <property type="match status" value="1"/>
</dbReference>
<evidence type="ECO:0000256" key="1">
    <source>
        <dbReference type="ARBA" id="ARBA00001974"/>
    </source>
</evidence>
<dbReference type="InterPro" id="IPR046373">
    <property type="entry name" value="Acyl-CoA_Oxase/DH_mid-dom_sf"/>
</dbReference>
<dbReference type="Pfam" id="PF00441">
    <property type="entry name" value="Acyl-CoA_dh_1"/>
    <property type="match status" value="1"/>
</dbReference>
<dbReference type="InterPro" id="IPR036250">
    <property type="entry name" value="AcylCo_DH-like_C"/>
</dbReference>
<gene>
    <name evidence="9" type="primary">acd</name>
    <name evidence="9" type="ORF">GCM10008955_15940</name>
</gene>
<dbReference type="Pfam" id="PF02770">
    <property type="entry name" value="Acyl-CoA_dh_M"/>
    <property type="match status" value="1"/>
</dbReference>
<dbReference type="InterPro" id="IPR013786">
    <property type="entry name" value="AcylCoA_DH/ox_N"/>
</dbReference>
<evidence type="ECO:0000256" key="3">
    <source>
        <dbReference type="ARBA" id="ARBA00022630"/>
    </source>
</evidence>
<keyword evidence="5" id="KW-0560">Oxidoreductase</keyword>
<evidence type="ECO:0000259" key="7">
    <source>
        <dbReference type="Pfam" id="PF02770"/>
    </source>
</evidence>
<comment type="caution">
    <text evidence="9">The sequence shown here is derived from an EMBL/GenBank/DDBJ whole genome shotgun (WGS) entry which is preliminary data.</text>
</comment>
<evidence type="ECO:0000313" key="9">
    <source>
        <dbReference type="EMBL" id="GGK23217.1"/>
    </source>
</evidence>